<dbReference type="KEGG" id="srd:SD10_00020"/>
<keyword evidence="3" id="KW-1185">Reference proteome</keyword>
<dbReference type="RefSeq" id="WP_046375113.1">
    <property type="nucleotide sequence ID" value="NZ_CP010429.1"/>
</dbReference>
<dbReference type="PANTHER" id="PTHR36974">
    <property type="entry name" value="MEMBRANE PROTEIN-RELATED"/>
    <property type="match status" value="1"/>
</dbReference>
<name>A0A0E3ZT06_9BACT</name>
<dbReference type="PATRIC" id="fig|1379870.5.peg.4"/>
<dbReference type="Proteomes" id="UP000033054">
    <property type="component" value="Chromosome"/>
</dbReference>
<sequence length="115" mass="12794">MANIGLYIQALVYMAAGANHFISPRTYLAIMPPYIPAHNLMVTLSGIAEIVLGLGLLLPATRSLSAWGLMLLLIAIFPANIHMAMASRFSKLPAWLRWGRLPLQGLLIWWAYQYT</sequence>
<keyword evidence="1" id="KW-1133">Transmembrane helix</keyword>
<gene>
    <name evidence="2" type="ORF">SD10_00020</name>
</gene>
<dbReference type="HOGENOM" id="CLU_128738_4_1_10"/>
<accession>A0A0E3ZT06</accession>
<feature type="transmembrane region" description="Helical" evidence="1">
    <location>
        <begin position="64"/>
        <end position="83"/>
    </location>
</feature>
<dbReference type="OrthoDB" id="327939at2"/>
<evidence type="ECO:0000256" key="1">
    <source>
        <dbReference type="SAM" id="Phobius"/>
    </source>
</evidence>
<dbReference type="STRING" id="1379870.SD10_00020"/>
<proteinExistence type="predicted"/>
<evidence type="ECO:0000313" key="2">
    <source>
        <dbReference type="EMBL" id="AKD53524.1"/>
    </source>
</evidence>
<feature type="transmembrane region" description="Helical" evidence="1">
    <location>
        <begin position="6"/>
        <end position="28"/>
    </location>
</feature>
<dbReference type="EMBL" id="CP010429">
    <property type="protein sequence ID" value="AKD53524.1"/>
    <property type="molecule type" value="Genomic_DNA"/>
</dbReference>
<reference evidence="2 3" key="1">
    <citation type="journal article" date="2014" name="Curr. Microbiol.">
        <title>Spirosoma radiotolerans sp. nov., a gamma-radiation-resistant bacterium isolated from gamma ray-irradiated soil.</title>
        <authorList>
            <person name="Lee J.J."/>
            <person name="Srinivasan S."/>
            <person name="Lim S."/>
            <person name="Joe M."/>
            <person name="Im S."/>
            <person name="Bae S.I."/>
            <person name="Park K.R."/>
            <person name="Han J.H."/>
            <person name="Park S.H."/>
            <person name="Joo B.M."/>
            <person name="Park S.J."/>
            <person name="Kim M.K."/>
        </authorList>
    </citation>
    <scope>NUCLEOTIDE SEQUENCE [LARGE SCALE GENOMIC DNA]</scope>
    <source>
        <strain evidence="2 3">DG5A</strain>
    </source>
</reference>
<feature type="transmembrane region" description="Helical" evidence="1">
    <location>
        <begin position="40"/>
        <end position="58"/>
    </location>
</feature>
<keyword evidence="1" id="KW-0812">Transmembrane</keyword>
<dbReference type="AlphaFoldDB" id="A0A0E3ZT06"/>
<dbReference type="PANTHER" id="PTHR36974:SF1">
    <property type="entry name" value="DOXX FAMILY MEMBRANE PROTEIN"/>
    <property type="match status" value="1"/>
</dbReference>
<protein>
    <submittedName>
        <fullName evidence="2">DoxX family protein</fullName>
    </submittedName>
</protein>
<evidence type="ECO:0000313" key="3">
    <source>
        <dbReference type="Proteomes" id="UP000033054"/>
    </source>
</evidence>
<keyword evidence="1" id="KW-0472">Membrane</keyword>
<organism evidence="2 3">
    <name type="scientific">Spirosoma radiotolerans</name>
    <dbReference type="NCBI Taxonomy" id="1379870"/>
    <lineage>
        <taxon>Bacteria</taxon>
        <taxon>Pseudomonadati</taxon>
        <taxon>Bacteroidota</taxon>
        <taxon>Cytophagia</taxon>
        <taxon>Cytophagales</taxon>
        <taxon>Cytophagaceae</taxon>
        <taxon>Spirosoma</taxon>
    </lineage>
</organism>